<sequence>MTSLSLGVSGVSLAESTPAEVSALQAEAKSVIQTLASSLGKELKTTAQRDGLPATIEVCNTKAIPITDDVSGMKGWTIGRTSLKLRNPNNAPDAWERKVLEQFALQADQGADLTKLAYSEVITATNGQKSLRMMKAIPVAQQCLACHGSELNPAVNAKLNSLYPHDNATGFKVGDLRGAFSLEKKL</sequence>
<evidence type="ECO:0000259" key="1">
    <source>
        <dbReference type="Pfam" id="PF11845"/>
    </source>
</evidence>
<evidence type="ECO:0000313" key="2">
    <source>
        <dbReference type="EMBL" id="OPX54608.1"/>
    </source>
</evidence>
<dbReference type="Proteomes" id="UP000191418">
    <property type="component" value="Unassembled WGS sequence"/>
</dbReference>
<dbReference type="EMBL" id="MTSM01000022">
    <property type="protein sequence ID" value="OPX54608.1"/>
    <property type="molecule type" value="Genomic_DNA"/>
</dbReference>
<evidence type="ECO:0000313" key="3">
    <source>
        <dbReference type="Proteomes" id="UP000191418"/>
    </source>
</evidence>
<accession>A0A1V4T362</accession>
<dbReference type="InterPro" id="IPR021796">
    <property type="entry name" value="Tll0287-like_dom"/>
</dbReference>
<comment type="caution">
    <text evidence="2">The sequence shown here is derived from an EMBL/GenBank/DDBJ whole genome shotgun (WGS) entry which is preliminary data.</text>
</comment>
<gene>
    <name evidence="2" type="ORF">BTE48_13500</name>
</gene>
<organism evidence="2 3">
    <name type="scientific">Oceanospirillum multiglobuliferum</name>
    <dbReference type="NCBI Taxonomy" id="64969"/>
    <lineage>
        <taxon>Bacteria</taxon>
        <taxon>Pseudomonadati</taxon>
        <taxon>Pseudomonadota</taxon>
        <taxon>Gammaproteobacteria</taxon>
        <taxon>Oceanospirillales</taxon>
        <taxon>Oceanospirillaceae</taxon>
        <taxon>Oceanospirillum</taxon>
    </lineage>
</organism>
<proteinExistence type="predicted"/>
<dbReference type="AlphaFoldDB" id="A0A1V4T362"/>
<dbReference type="Pfam" id="PF11845">
    <property type="entry name" value="Tll0287-like"/>
    <property type="match status" value="1"/>
</dbReference>
<feature type="domain" description="Tll0287-like" evidence="1">
    <location>
        <begin position="24"/>
        <end position="182"/>
    </location>
</feature>
<name>A0A1V4T362_9GAMM</name>
<keyword evidence="3" id="KW-1185">Reference proteome</keyword>
<protein>
    <recommendedName>
        <fullName evidence="1">Tll0287-like domain-containing protein</fullName>
    </recommendedName>
</protein>
<reference evidence="2 3" key="1">
    <citation type="submission" date="2017-01" db="EMBL/GenBank/DDBJ databases">
        <title>Genome Sequencing of a Marine Spirillum, Oceanospirillum multiglobuliferum ATCC 33336, from Japan.</title>
        <authorList>
            <person name="Carney J.G."/>
            <person name="Trachtenberg A.M."/>
            <person name="Rheaume B.A."/>
            <person name="Linnane J.D."/>
            <person name="Pitts N.L."/>
            <person name="Mykles D.L."/>
            <person name="Maclea K.S."/>
        </authorList>
    </citation>
    <scope>NUCLEOTIDE SEQUENCE [LARGE SCALE GENOMIC DNA]</scope>
    <source>
        <strain evidence="2 3">ATCC 33336</strain>
    </source>
</reference>
<dbReference type="STRING" id="64969.SAMN02745127_02633"/>